<keyword evidence="6" id="KW-0067">ATP-binding</keyword>
<feature type="transmembrane region" description="Helical" evidence="10">
    <location>
        <begin position="1438"/>
        <end position="1458"/>
    </location>
</feature>
<reference evidence="12 13" key="1">
    <citation type="journal article" date="2019" name="Nat. Ecol. Evol.">
        <title>Megaphylogeny resolves global patterns of mushroom evolution.</title>
        <authorList>
            <person name="Varga T."/>
            <person name="Krizsan K."/>
            <person name="Foldi C."/>
            <person name="Dima B."/>
            <person name="Sanchez-Garcia M."/>
            <person name="Sanchez-Ramirez S."/>
            <person name="Szollosi G.J."/>
            <person name="Szarkandi J.G."/>
            <person name="Papp V."/>
            <person name="Albert L."/>
            <person name="Andreopoulos W."/>
            <person name="Angelini C."/>
            <person name="Antonin V."/>
            <person name="Barry K.W."/>
            <person name="Bougher N.L."/>
            <person name="Buchanan P."/>
            <person name="Buyck B."/>
            <person name="Bense V."/>
            <person name="Catcheside P."/>
            <person name="Chovatia M."/>
            <person name="Cooper J."/>
            <person name="Damon W."/>
            <person name="Desjardin D."/>
            <person name="Finy P."/>
            <person name="Geml J."/>
            <person name="Haridas S."/>
            <person name="Hughes K."/>
            <person name="Justo A."/>
            <person name="Karasinski D."/>
            <person name="Kautmanova I."/>
            <person name="Kiss B."/>
            <person name="Kocsube S."/>
            <person name="Kotiranta H."/>
            <person name="LaButti K.M."/>
            <person name="Lechner B.E."/>
            <person name="Liimatainen K."/>
            <person name="Lipzen A."/>
            <person name="Lukacs Z."/>
            <person name="Mihaltcheva S."/>
            <person name="Morgado L.N."/>
            <person name="Niskanen T."/>
            <person name="Noordeloos M.E."/>
            <person name="Ohm R.A."/>
            <person name="Ortiz-Santana B."/>
            <person name="Ovrebo C."/>
            <person name="Racz N."/>
            <person name="Riley R."/>
            <person name="Savchenko A."/>
            <person name="Shiryaev A."/>
            <person name="Soop K."/>
            <person name="Spirin V."/>
            <person name="Szebenyi C."/>
            <person name="Tomsovsky M."/>
            <person name="Tulloss R.E."/>
            <person name="Uehling J."/>
            <person name="Grigoriev I.V."/>
            <person name="Vagvolgyi C."/>
            <person name="Papp T."/>
            <person name="Martin F.M."/>
            <person name="Miettinen O."/>
            <person name="Hibbett D.S."/>
            <person name="Nagy L.G."/>
        </authorList>
    </citation>
    <scope>NUCLEOTIDE SEQUENCE [LARGE SCALE GENOMIC DNA]</scope>
    <source>
        <strain evidence="12 13">CBS 166.37</strain>
    </source>
</reference>
<evidence type="ECO:0000256" key="3">
    <source>
        <dbReference type="ARBA" id="ARBA00022448"/>
    </source>
</evidence>
<dbReference type="InterPro" id="IPR034001">
    <property type="entry name" value="ABCG_PDR_1"/>
</dbReference>
<feature type="domain" description="ABC transporter" evidence="11">
    <location>
        <begin position="138"/>
        <end position="392"/>
    </location>
</feature>
<evidence type="ECO:0000256" key="2">
    <source>
        <dbReference type="ARBA" id="ARBA00006012"/>
    </source>
</evidence>
<dbReference type="InterPro" id="IPR017871">
    <property type="entry name" value="ABC_transporter-like_CS"/>
</dbReference>
<dbReference type="InterPro" id="IPR027417">
    <property type="entry name" value="P-loop_NTPase"/>
</dbReference>
<feature type="transmembrane region" description="Helical" evidence="10">
    <location>
        <begin position="1173"/>
        <end position="1194"/>
    </location>
</feature>
<dbReference type="Pfam" id="PF06422">
    <property type="entry name" value="PDR_CDR"/>
    <property type="match status" value="2"/>
</dbReference>
<dbReference type="Pfam" id="PF19055">
    <property type="entry name" value="ABC2_membrane_7"/>
    <property type="match status" value="1"/>
</dbReference>
<dbReference type="Pfam" id="PF14510">
    <property type="entry name" value="ABC_trans_N"/>
    <property type="match status" value="1"/>
</dbReference>
<dbReference type="FunFam" id="3.40.50.300:FF:000054">
    <property type="entry name" value="ABC multidrug transporter atrF"/>
    <property type="match status" value="1"/>
</dbReference>
<feature type="transmembrane region" description="Helical" evidence="10">
    <location>
        <begin position="1206"/>
        <end position="1224"/>
    </location>
</feature>
<dbReference type="InterPro" id="IPR001370">
    <property type="entry name" value="BIR_rpt"/>
</dbReference>
<dbReference type="InterPro" id="IPR034003">
    <property type="entry name" value="ABCG_PDR_2"/>
</dbReference>
<dbReference type="InterPro" id="IPR043926">
    <property type="entry name" value="ABCG_dom"/>
</dbReference>
<dbReference type="STRING" id="68775.A0A5C3LI95"/>
<dbReference type="Gene3D" id="3.40.50.300">
    <property type="entry name" value="P-loop containing nucleotide triphosphate hydrolases"/>
    <property type="match status" value="2"/>
</dbReference>
<keyword evidence="4 10" id="KW-0812">Transmembrane</keyword>
<feature type="region of interest" description="Disordered" evidence="9">
    <location>
        <begin position="1"/>
        <end position="43"/>
    </location>
</feature>
<dbReference type="SUPFAM" id="SSF52540">
    <property type="entry name" value="P-loop containing nucleoside triphosphate hydrolases"/>
    <property type="match status" value="2"/>
</dbReference>
<feature type="transmembrane region" description="Helical" evidence="10">
    <location>
        <begin position="497"/>
        <end position="517"/>
    </location>
</feature>
<dbReference type="PANTHER" id="PTHR19241">
    <property type="entry name" value="ATP-BINDING CASSETTE TRANSPORTER"/>
    <property type="match status" value="1"/>
</dbReference>
<dbReference type="InterPro" id="IPR003439">
    <property type="entry name" value="ABC_transporter-like_ATP-bd"/>
</dbReference>
<feature type="transmembrane region" description="Helical" evidence="10">
    <location>
        <begin position="637"/>
        <end position="656"/>
    </location>
</feature>
<feature type="transmembrane region" description="Helical" evidence="10">
    <location>
        <begin position="746"/>
        <end position="764"/>
    </location>
</feature>
<keyword evidence="5" id="KW-0547">Nucleotide-binding</keyword>
<dbReference type="GO" id="GO:0140359">
    <property type="term" value="F:ABC-type transporter activity"/>
    <property type="evidence" value="ECO:0007669"/>
    <property type="project" value="InterPro"/>
</dbReference>
<dbReference type="GO" id="GO:0005524">
    <property type="term" value="F:ATP binding"/>
    <property type="evidence" value="ECO:0007669"/>
    <property type="project" value="UniProtKB-KW"/>
</dbReference>
<proteinExistence type="inferred from homology"/>
<feature type="domain" description="ABC transporter" evidence="11">
    <location>
        <begin position="843"/>
        <end position="1082"/>
    </location>
</feature>
<dbReference type="PROSITE" id="PS50893">
    <property type="entry name" value="ABC_TRANSPORTER_2"/>
    <property type="match status" value="2"/>
</dbReference>
<evidence type="ECO:0000313" key="13">
    <source>
        <dbReference type="Proteomes" id="UP000308652"/>
    </source>
</evidence>
<evidence type="ECO:0000313" key="12">
    <source>
        <dbReference type="EMBL" id="TFK31616.1"/>
    </source>
</evidence>
<evidence type="ECO:0000256" key="9">
    <source>
        <dbReference type="SAM" id="MobiDB-lite"/>
    </source>
</evidence>
<feature type="transmembrane region" description="Helical" evidence="10">
    <location>
        <begin position="1244"/>
        <end position="1274"/>
    </location>
</feature>
<sequence>MPTNATNETLENEAAGPSNVKQDGQRLTERQRRRPAIGRGRQSKFRHSMVSMDFFDPEGARQLSRMLSTVSRSRSATDSENTLTISEPFDLENSLRAYLKKVDEADIPRRHLGVLFENLRVVGLGATTSYQPTLGSYLNPYTLAKTLYSLLRPPVRDIVSGFSGVVWPGEMLLVLGRPGAGCSTFLKVLANQRSEYHEIHGDVHYDSLMSKEISKNFRGDVQYCPEEDIHFAPLTVDQTIRFAIETRAPQNRLPGQSRSDYIRLLTDVYLTIFGLKHVRNTPVGNEKIRGVSGGEKKRVSICETLATRSLMTSWDNTTRGLDASTALEFVRALRIATDLSLVSTIVAIYQAGETLYRVFDKVCLIYEGRLVYFGPASHAKQYFIDMGYIPAPRQTTADFLVAVTDPNARTMRGTQGLTQPIPQTAEEFEAYYRNSPVRSMNIEDMGAYRRERMYNEEMATAYKRSVKAEQSKYAFPKLRIVMIRRVRIMKGDWTPHAFHIAMFIFQAIIISTTFIKIPEDTSNYFSRGGVLFFSVLVPSLFQMSEIPSLFSQRPVIDRQQKAAMYHPMVDALAMTLVDVPVTFITVLPFCCIIYFVVRLQQTAGQFFIFFLFVFIVAITMTAFFRALAAAFKSAPPAQAVAGVLLLALLLYTGYQIPKPSMIGALRWISYINPIRYAFEGVMTNEFHTLNGVCSSLIPSGPGYSSISLNHQACSVVGSEPGQRTVNGNKYLALSFSYYRKYLWRDFGILVAFGAFFILCLLILTEINTGLAGQTNVTLFKRGSKPSVTRETATLHAKDDEEKSQTTVTQRTPAGVGEVEREKGDPDTGATVHAKETHMPEKIFSWQHLKYTVIVGGDHRKLLDDVSGYVVAGKLTALMGESGAGKTTLLNVLAGRVGTGVVSGERLFNGRSLPPDFQAQTGYCQQTDTHVSTNTVREALRFSARLRQPRNTPRGEKDAYADQCLKMCGLEAYGDAMVGSLGVEYRKRTTIGVELAAKPRLLLFLDEPTSGLDSQSAWAILAFLRSLADNGQAILCTCRQPSAELFQVFDRLLLLQKGGQTVYYGDLGNTTSSMIGYFENAGSRQCKPDENPAEFMLDVIGAGATAVTDKDWRQVWLQSSNRKDLLNELEKIHEEGRQHPPVESTLQSEFAAPWLYQTKELLKRQFQSSWRDPIYLLSKLVLNIFAGLFTGFTFFKAKDTIQGTQNRLFAIFMGTFLSAPLGNQMHVPYMQQRSVYEIRERSSRMYHWSALTTAQLLCEIPWNILGSSLFFLCWYWAVGFPNSRAGYIYFIFGVLFPLYYTTISLAVASISPSAEIAGLIFSVLFTFVITFDGVMQPFALLGWWKWMYHLSPFTYLIEGLVGEAIGHQSIRCTTKELVTIQPPSGQTCHSYMSKYIATRGGYLTNPTASSDCYFCSSRTTDEWLKGNFNISYHHHWRDFGFFCAYIVFNAFMLYVLTYLRASLSNGGTLSFIKKPIASAARLFSNQK</sequence>
<evidence type="ECO:0000256" key="5">
    <source>
        <dbReference type="ARBA" id="ARBA00022741"/>
    </source>
</evidence>
<dbReference type="Pfam" id="PF00005">
    <property type="entry name" value="ABC_tran"/>
    <property type="match status" value="2"/>
</dbReference>
<dbReference type="OrthoDB" id="245989at2759"/>
<comment type="similarity">
    <text evidence="2">Belongs to the ABC transporter superfamily. ABCG family. PDR (TC 3.A.1.205) subfamily.</text>
</comment>
<dbReference type="Proteomes" id="UP000308652">
    <property type="component" value="Unassembled WGS sequence"/>
</dbReference>
<evidence type="ECO:0000259" key="11">
    <source>
        <dbReference type="PROSITE" id="PS50893"/>
    </source>
</evidence>
<evidence type="ECO:0000256" key="10">
    <source>
        <dbReference type="SAM" id="Phobius"/>
    </source>
</evidence>
<organism evidence="12 13">
    <name type="scientific">Crucibulum laeve</name>
    <dbReference type="NCBI Taxonomy" id="68775"/>
    <lineage>
        <taxon>Eukaryota</taxon>
        <taxon>Fungi</taxon>
        <taxon>Dikarya</taxon>
        <taxon>Basidiomycota</taxon>
        <taxon>Agaricomycotina</taxon>
        <taxon>Agaricomycetes</taxon>
        <taxon>Agaricomycetidae</taxon>
        <taxon>Agaricales</taxon>
        <taxon>Agaricineae</taxon>
        <taxon>Nidulariaceae</taxon>
        <taxon>Crucibulum</taxon>
    </lineage>
</organism>
<dbReference type="GO" id="GO:0016020">
    <property type="term" value="C:membrane"/>
    <property type="evidence" value="ECO:0007669"/>
    <property type="project" value="UniProtKB-SubCell"/>
</dbReference>
<keyword evidence="13" id="KW-1185">Reference proteome</keyword>
<evidence type="ECO:0000256" key="1">
    <source>
        <dbReference type="ARBA" id="ARBA00004141"/>
    </source>
</evidence>
<dbReference type="CDD" id="cd03232">
    <property type="entry name" value="ABCG_PDR_domain2"/>
    <property type="match status" value="1"/>
</dbReference>
<dbReference type="SMART" id="SM00382">
    <property type="entry name" value="AAA"/>
    <property type="match status" value="1"/>
</dbReference>
<keyword evidence="3" id="KW-0813">Transport</keyword>
<dbReference type="GO" id="GO:0016887">
    <property type="term" value="F:ATP hydrolysis activity"/>
    <property type="evidence" value="ECO:0007669"/>
    <property type="project" value="InterPro"/>
</dbReference>
<dbReference type="PROSITE" id="PS50143">
    <property type="entry name" value="BIR_REPEAT_2"/>
    <property type="match status" value="1"/>
</dbReference>
<name>A0A5C3LI95_9AGAR</name>
<dbReference type="EMBL" id="ML213726">
    <property type="protein sequence ID" value="TFK31616.1"/>
    <property type="molecule type" value="Genomic_DNA"/>
</dbReference>
<evidence type="ECO:0000256" key="7">
    <source>
        <dbReference type="ARBA" id="ARBA00022989"/>
    </source>
</evidence>
<dbReference type="CDD" id="cd03233">
    <property type="entry name" value="ABCG_PDR_domain1"/>
    <property type="match status" value="1"/>
</dbReference>
<feature type="compositionally biased region" description="Basic residues" evidence="9">
    <location>
        <begin position="31"/>
        <end position="43"/>
    </location>
</feature>
<dbReference type="InterPro" id="IPR029481">
    <property type="entry name" value="ABC_trans_N"/>
</dbReference>
<feature type="transmembrane region" description="Helical" evidence="10">
    <location>
        <begin position="571"/>
        <end position="597"/>
    </location>
</feature>
<feature type="transmembrane region" description="Helical" evidence="10">
    <location>
        <begin position="1315"/>
        <end position="1343"/>
    </location>
</feature>
<comment type="subcellular location">
    <subcellularLocation>
        <location evidence="1">Membrane</location>
        <topology evidence="1">Multi-pass membrane protein</topology>
    </subcellularLocation>
</comment>
<evidence type="ECO:0000256" key="4">
    <source>
        <dbReference type="ARBA" id="ARBA00022692"/>
    </source>
</evidence>
<accession>A0A5C3LI95</accession>
<dbReference type="Pfam" id="PF01061">
    <property type="entry name" value="ABC2_membrane"/>
    <property type="match status" value="2"/>
</dbReference>
<protein>
    <submittedName>
        <fullName evidence="12">Pleiotropic drug resistance ABC transporter</fullName>
    </submittedName>
</protein>
<feature type="region of interest" description="Disordered" evidence="9">
    <location>
        <begin position="789"/>
        <end position="830"/>
    </location>
</feature>
<dbReference type="InterPro" id="IPR010929">
    <property type="entry name" value="PDR_CDR_ABC"/>
</dbReference>
<keyword evidence="7 10" id="KW-1133">Transmembrane helix</keyword>
<evidence type="ECO:0000256" key="8">
    <source>
        <dbReference type="ARBA" id="ARBA00023136"/>
    </source>
</evidence>
<feature type="transmembrane region" description="Helical" evidence="10">
    <location>
        <begin position="606"/>
        <end position="631"/>
    </location>
</feature>
<feature type="transmembrane region" description="Helical" evidence="10">
    <location>
        <begin position="1286"/>
        <end position="1309"/>
    </location>
</feature>
<evidence type="ECO:0000256" key="6">
    <source>
        <dbReference type="ARBA" id="ARBA00022840"/>
    </source>
</evidence>
<dbReference type="InterPro" id="IPR013525">
    <property type="entry name" value="ABC2_TM"/>
</dbReference>
<gene>
    <name evidence="12" type="ORF">BDQ12DRAFT_747272</name>
</gene>
<keyword evidence="8 10" id="KW-0472">Membrane</keyword>
<feature type="transmembrane region" description="Helical" evidence="10">
    <location>
        <begin position="524"/>
        <end position="541"/>
    </location>
</feature>
<dbReference type="PROSITE" id="PS00211">
    <property type="entry name" value="ABC_TRANSPORTER_1"/>
    <property type="match status" value="1"/>
</dbReference>
<dbReference type="InterPro" id="IPR003593">
    <property type="entry name" value="AAA+_ATPase"/>
</dbReference>